<dbReference type="AlphaFoldDB" id="A0A2R5G9B7"/>
<proteinExistence type="predicted"/>
<dbReference type="Pfam" id="PF00139">
    <property type="entry name" value="Lectin_legB"/>
    <property type="match status" value="1"/>
</dbReference>
<sequence length="542" mass="59368">MKRSGLLGRAAAGAAAAVLAMAVLARAQDCDVNSDGNSVELLSRDTFVDSEMDVKALSSIDSDGNLVLLDSLSGTASQAWFEDQLRMGDGFKATFDFSSTDYVDGLAFVVQNNRTINTMTGTNSNLGYIGGFNKYLGINIETCSNFASPCEDPLIKVWTRTSDGTDTEVGSTSAGDISYDLTDGTVYRVAATYSAYNNEVVVEIGPASGTLESLLTVTIDDLESILESRFAYVGFSASVTDSITSGELKVDNLDIVALPSNTYISSDLGESIDWGRSYIFTLALRDDCGTQIAFDALGENETYSDTVWANLTNVDYVTENNLEDESDYTLGVDYYNPASLTLNDDGAIDIRFDLPFRVSATWRLSVEYMGVATADMPLEDALKTHEPSAGTALPTWGLALLIVLIVLIIIGLIYAVWRLKRYRDKLRQNEDNIEAGKEKAKLDALDHEVEYSVNPMLGTPEEMKRKLAENERELERLRSGKNSTYDDASTIAELQRQNAELREEMNKLKREAQQEEALQSSYTPAVQAPAKTDRKQYGQGRA</sequence>
<dbReference type="SUPFAM" id="SSF49899">
    <property type="entry name" value="Concanavalin A-like lectins/glucanases"/>
    <property type="match status" value="1"/>
</dbReference>
<name>A0A2R5G9B7_9STRA</name>
<keyword evidence="4" id="KW-0732">Signal</keyword>
<evidence type="ECO:0000256" key="3">
    <source>
        <dbReference type="SAM" id="Phobius"/>
    </source>
</evidence>
<gene>
    <name evidence="6" type="ORF">FCC1311_033582</name>
</gene>
<evidence type="ECO:0000313" key="6">
    <source>
        <dbReference type="EMBL" id="GBG27135.1"/>
    </source>
</evidence>
<dbReference type="InterPro" id="IPR001220">
    <property type="entry name" value="Legume_lectin_dom"/>
</dbReference>
<dbReference type="Proteomes" id="UP000241890">
    <property type="component" value="Unassembled WGS sequence"/>
</dbReference>
<feature type="chain" id="PRO_5015336055" description="Legume lectin domain-containing protein" evidence="4">
    <location>
        <begin position="28"/>
        <end position="542"/>
    </location>
</feature>
<dbReference type="EMBL" id="BEYU01000028">
    <property type="protein sequence ID" value="GBG27135.1"/>
    <property type="molecule type" value="Genomic_DNA"/>
</dbReference>
<comment type="caution">
    <text evidence="6">The sequence shown here is derived from an EMBL/GenBank/DDBJ whole genome shotgun (WGS) entry which is preliminary data.</text>
</comment>
<reference evidence="6 7" key="1">
    <citation type="submission" date="2017-12" db="EMBL/GenBank/DDBJ databases">
        <title>Sequencing, de novo assembly and annotation of complete genome of a new Thraustochytrid species, strain FCC1311.</title>
        <authorList>
            <person name="Sedici K."/>
            <person name="Godart F."/>
            <person name="Aiese Cigliano R."/>
            <person name="Sanseverino W."/>
            <person name="Barakat M."/>
            <person name="Ortet P."/>
            <person name="Marechal E."/>
            <person name="Cagnac O."/>
            <person name="Amato A."/>
        </authorList>
    </citation>
    <scope>NUCLEOTIDE SEQUENCE [LARGE SCALE GENOMIC DNA]</scope>
</reference>
<evidence type="ECO:0000256" key="2">
    <source>
        <dbReference type="SAM" id="MobiDB-lite"/>
    </source>
</evidence>
<dbReference type="InParanoid" id="A0A2R5G9B7"/>
<keyword evidence="3" id="KW-0812">Transmembrane</keyword>
<keyword evidence="3" id="KW-1133">Transmembrane helix</keyword>
<feature type="transmembrane region" description="Helical" evidence="3">
    <location>
        <begin position="396"/>
        <end position="417"/>
    </location>
</feature>
<feature type="signal peptide" evidence="4">
    <location>
        <begin position="1"/>
        <end position="27"/>
    </location>
</feature>
<feature type="compositionally biased region" description="Basic and acidic residues" evidence="2">
    <location>
        <begin position="499"/>
        <end position="513"/>
    </location>
</feature>
<evidence type="ECO:0000259" key="5">
    <source>
        <dbReference type="Pfam" id="PF00139"/>
    </source>
</evidence>
<feature type="domain" description="Legume lectin" evidence="5">
    <location>
        <begin position="51"/>
        <end position="242"/>
    </location>
</feature>
<keyword evidence="7" id="KW-1185">Reference proteome</keyword>
<evidence type="ECO:0000313" key="7">
    <source>
        <dbReference type="Proteomes" id="UP000241890"/>
    </source>
</evidence>
<evidence type="ECO:0000256" key="1">
    <source>
        <dbReference type="ARBA" id="ARBA00022734"/>
    </source>
</evidence>
<evidence type="ECO:0000256" key="4">
    <source>
        <dbReference type="SAM" id="SignalP"/>
    </source>
</evidence>
<dbReference type="Gene3D" id="2.60.120.200">
    <property type="match status" value="1"/>
</dbReference>
<organism evidence="6 7">
    <name type="scientific">Hondaea fermentalgiana</name>
    <dbReference type="NCBI Taxonomy" id="2315210"/>
    <lineage>
        <taxon>Eukaryota</taxon>
        <taxon>Sar</taxon>
        <taxon>Stramenopiles</taxon>
        <taxon>Bigyra</taxon>
        <taxon>Labyrinthulomycetes</taxon>
        <taxon>Thraustochytrida</taxon>
        <taxon>Thraustochytriidae</taxon>
        <taxon>Hondaea</taxon>
    </lineage>
</organism>
<accession>A0A2R5G9B7</accession>
<feature type="region of interest" description="Disordered" evidence="2">
    <location>
        <begin position="471"/>
        <end position="542"/>
    </location>
</feature>
<dbReference type="GO" id="GO:0030246">
    <property type="term" value="F:carbohydrate binding"/>
    <property type="evidence" value="ECO:0007669"/>
    <property type="project" value="UniProtKB-KW"/>
</dbReference>
<protein>
    <recommendedName>
        <fullName evidence="5">Legume lectin domain-containing protein</fullName>
    </recommendedName>
</protein>
<dbReference type="InterPro" id="IPR013320">
    <property type="entry name" value="ConA-like_dom_sf"/>
</dbReference>
<keyword evidence="1" id="KW-0430">Lectin</keyword>
<keyword evidence="3" id="KW-0472">Membrane</keyword>